<protein>
    <recommendedName>
        <fullName evidence="4">Polyketide cyclase</fullName>
    </recommendedName>
</protein>
<feature type="region of interest" description="Disordered" evidence="1">
    <location>
        <begin position="84"/>
        <end position="103"/>
    </location>
</feature>
<keyword evidence="3" id="KW-1185">Reference proteome</keyword>
<name>A0ABS6AYT8_9NOCA</name>
<sequence>MTDHTQSRHPWAPTITTEDIHRRRAIGARSSNYHVQVIGKHPSGDTVRFTLPFISDYTEHLAFTVEVFDPARRAWNPLWTIPGSTYRRSRSEGDDRDAEKDPTTNVIASRYDFHIPDHRATSWQKIINALADRADEILPAQP</sequence>
<comment type="caution">
    <text evidence="2">The sequence shown here is derived from an EMBL/GenBank/DDBJ whole genome shotgun (WGS) entry which is preliminary data.</text>
</comment>
<evidence type="ECO:0000313" key="3">
    <source>
        <dbReference type="Proteomes" id="UP000733379"/>
    </source>
</evidence>
<dbReference type="EMBL" id="JAHKNI010000005">
    <property type="protein sequence ID" value="MBU3063213.1"/>
    <property type="molecule type" value="Genomic_DNA"/>
</dbReference>
<evidence type="ECO:0008006" key="4">
    <source>
        <dbReference type="Google" id="ProtNLM"/>
    </source>
</evidence>
<evidence type="ECO:0000256" key="1">
    <source>
        <dbReference type="SAM" id="MobiDB-lite"/>
    </source>
</evidence>
<organism evidence="2 3">
    <name type="scientific">Nocardia albiluteola</name>
    <dbReference type="NCBI Taxonomy" id="2842303"/>
    <lineage>
        <taxon>Bacteria</taxon>
        <taxon>Bacillati</taxon>
        <taxon>Actinomycetota</taxon>
        <taxon>Actinomycetes</taxon>
        <taxon>Mycobacteriales</taxon>
        <taxon>Nocardiaceae</taxon>
        <taxon>Nocardia</taxon>
    </lineage>
</organism>
<accession>A0ABS6AYT8</accession>
<gene>
    <name evidence="2" type="ORF">KO481_16965</name>
</gene>
<feature type="compositionally biased region" description="Basic and acidic residues" evidence="1">
    <location>
        <begin position="89"/>
        <end position="102"/>
    </location>
</feature>
<reference evidence="2 3" key="1">
    <citation type="submission" date="2021-06" db="EMBL/GenBank/DDBJ databases">
        <title>Actinomycetes sequencing.</title>
        <authorList>
            <person name="Shan Q."/>
        </authorList>
    </citation>
    <scope>NUCLEOTIDE SEQUENCE [LARGE SCALE GENOMIC DNA]</scope>
    <source>
        <strain evidence="2 3">NEAU-G5</strain>
    </source>
</reference>
<dbReference type="RefSeq" id="WP_215918124.1">
    <property type="nucleotide sequence ID" value="NZ_JAHKNI010000005.1"/>
</dbReference>
<proteinExistence type="predicted"/>
<dbReference type="Proteomes" id="UP000733379">
    <property type="component" value="Unassembled WGS sequence"/>
</dbReference>
<evidence type="ECO:0000313" key="2">
    <source>
        <dbReference type="EMBL" id="MBU3063213.1"/>
    </source>
</evidence>